<keyword evidence="2" id="KW-1133">Transmembrane helix</keyword>
<feature type="compositionally biased region" description="Low complexity" evidence="1">
    <location>
        <begin position="306"/>
        <end position="321"/>
    </location>
</feature>
<evidence type="ECO:0000313" key="4">
    <source>
        <dbReference type="WBParaSite" id="jg13133"/>
    </source>
</evidence>
<proteinExistence type="predicted"/>
<protein>
    <submittedName>
        <fullName evidence="4">F-box domain-containing protein</fullName>
    </submittedName>
</protein>
<name>A0A915CVS1_9BILA</name>
<keyword evidence="2" id="KW-0812">Transmembrane</keyword>
<feature type="compositionally biased region" description="Low complexity" evidence="1">
    <location>
        <begin position="31"/>
        <end position="40"/>
    </location>
</feature>
<organism evidence="3 4">
    <name type="scientific">Ditylenchus dipsaci</name>
    <dbReference type="NCBI Taxonomy" id="166011"/>
    <lineage>
        <taxon>Eukaryota</taxon>
        <taxon>Metazoa</taxon>
        <taxon>Ecdysozoa</taxon>
        <taxon>Nematoda</taxon>
        <taxon>Chromadorea</taxon>
        <taxon>Rhabditida</taxon>
        <taxon>Tylenchina</taxon>
        <taxon>Tylenchomorpha</taxon>
        <taxon>Sphaerularioidea</taxon>
        <taxon>Anguinidae</taxon>
        <taxon>Anguininae</taxon>
        <taxon>Ditylenchus</taxon>
    </lineage>
</organism>
<keyword evidence="2" id="KW-0472">Membrane</keyword>
<keyword evidence="3" id="KW-1185">Reference proteome</keyword>
<dbReference type="AlphaFoldDB" id="A0A915CVS1"/>
<reference evidence="4" key="1">
    <citation type="submission" date="2022-11" db="UniProtKB">
        <authorList>
            <consortium name="WormBaseParasite"/>
        </authorList>
    </citation>
    <scope>IDENTIFICATION</scope>
</reference>
<feature type="region of interest" description="Disordered" evidence="1">
    <location>
        <begin position="236"/>
        <end position="276"/>
    </location>
</feature>
<evidence type="ECO:0000256" key="1">
    <source>
        <dbReference type="SAM" id="MobiDB-lite"/>
    </source>
</evidence>
<feature type="region of interest" description="Disordered" evidence="1">
    <location>
        <begin position="31"/>
        <end position="68"/>
    </location>
</feature>
<accession>A0A915CVS1</accession>
<dbReference type="WBParaSite" id="jg13133">
    <property type="protein sequence ID" value="jg13133"/>
    <property type="gene ID" value="jg13133"/>
</dbReference>
<feature type="compositionally biased region" description="Basic and acidic residues" evidence="1">
    <location>
        <begin position="47"/>
        <end position="57"/>
    </location>
</feature>
<feature type="compositionally biased region" description="Acidic residues" evidence="1">
    <location>
        <begin position="572"/>
        <end position="586"/>
    </location>
</feature>
<feature type="region of interest" description="Disordered" evidence="1">
    <location>
        <begin position="570"/>
        <end position="591"/>
    </location>
</feature>
<dbReference type="Proteomes" id="UP000887574">
    <property type="component" value="Unplaced"/>
</dbReference>
<evidence type="ECO:0000256" key="2">
    <source>
        <dbReference type="SAM" id="Phobius"/>
    </source>
</evidence>
<sequence>MLFFAKLNNSKIFILIILCFILPIAIVAPGSRSSSPNRGSITIMDGDAYKKKDHEETENTLTGEKSKDPVIAAGYDHREYDSGDDEDDDDEEDEFLLITTSGYAAAAARPQMASSMYAKSDYDHQEYDSGDDEDDDEEDEFLLITTSGYAAAAARPQMASSMYAKSGHKDAIPPINGLSQSFTAACNNGSISCRKTIRTNPWIVRESDERLSSRSSCSAFHQPARVAGIAGRNTTNLQASMSLRRPTPVRRVPSSQGNRTEQHLALPIKSTSGMNGKRAEGWSLYASINRSGNLNRLKALDESTCSASSGYGSQDSSPESSVHSPDWQPPSSLSCSTVGDSSTSNILERDRTINCHSNPTEENSNNRNDRNGNVFEARNQHMDKQKSGKYEDGNEDNNPFTERLGVKWCLMLVLVRVLLADGDIALICLNRLSLLLDDEQNNFNSELVSVAGSSYRLSYESTDQTHPQQDSQRNSSSPIYAVPYEAYRHVPAEIDLTISNNNYTDHYRHVKPIYRDVHLPSSKSTAQYNHGSNDQPVQQALQISSPFTSAILLAQKVIAMTLFLLPSLSDSSSEDEPDEEMMEEGEQSSTSCSSWTAMLISPRARAQHRPCHFNAPPPPPLQQSMRARPNEFDYYFNLKNFPDNDTLAEIFSFLTRKELSENVRLVNTHFSQIIQQHARQIHILESLTNNQLCINYSIDFSNIPPNFVKFFAVSISPVQEWTEKEIEYLRSTSPECFLNSCVTIRLREETTKDFAAELMEKTFVLCKSLNYSVKYTNQKKKKSNQKSCWPFCIRNHSFSGPLQLNRLNMSSVIAWLHDPLSSQQYEDHQKLLFGEHLGRMMNITDVKDPKFNKELVDEIQKVSLCFSSL</sequence>
<feature type="compositionally biased region" description="Low complexity" evidence="1">
    <location>
        <begin position="244"/>
        <end position="253"/>
    </location>
</feature>
<feature type="compositionally biased region" description="Polar residues" evidence="1">
    <location>
        <begin position="329"/>
        <end position="346"/>
    </location>
</feature>
<feature type="region of interest" description="Disordered" evidence="1">
    <location>
        <begin position="305"/>
        <end position="373"/>
    </location>
</feature>
<feature type="transmembrane region" description="Helical" evidence="2">
    <location>
        <begin position="12"/>
        <end position="31"/>
    </location>
</feature>
<evidence type="ECO:0000313" key="3">
    <source>
        <dbReference type="Proteomes" id="UP000887574"/>
    </source>
</evidence>